<dbReference type="InterPro" id="IPR000669">
    <property type="entry name" value="Mannitol_DH"/>
</dbReference>
<dbReference type="InterPro" id="IPR013328">
    <property type="entry name" value="6PGD_dom2"/>
</dbReference>
<feature type="domain" description="Mannitol dehydrogenase N-terminal" evidence="4">
    <location>
        <begin position="26"/>
        <end position="286"/>
    </location>
</feature>
<keyword evidence="1" id="KW-0560">Oxidoreductase</keyword>
<keyword evidence="7" id="KW-1185">Reference proteome</keyword>
<dbReference type="PRINTS" id="PR00084">
    <property type="entry name" value="MTLDHDRGNASE"/>
</dbReference>
<evidence type="ECO:0000256" key="2">
    <source>
        <dbReference type="ARBA" id="ARBA00048615"/>
    </source>
</evidence>
<dbReference type="Pfam" id="PF01232">
    <property type="entry name" value="Mannitol_dh"/>
    <property type="match status" value="1"/>
</dbReference>
<dbReference type="SUPFAM" id="SSF51735">
    <property type="entry name" value="NAD(P)-binding Rossmann-fold domains"/>
    <property type="match status" value="1"/>
</dbReference>
<dbReference type="InterPro" id="IPR013131">
    <property type="entry name" value="Mannitol_DH_N"/>
</dbReference>
<gene>
    <name evidence="6" type="ORF">GCM10009824_06600</name>
</gene>
<protein>
    <submittedName>
        <fullName evidence="6">Mannitol dehydrogenase family protein</fullName>
    </submittedName>
</protein>
<organism evidence="6 7">
    <name type="scientific">Kocuria atrinae</name>
    <dbReference type="NCBI Taxonomy" id="592377"/>
    <lineage>
        <taxon>Bacteria</taxon>
        <taxon>Bacillati</taxon>
        <taxon>Actinomycetota</taxon>
        <taxon>Actinomycetes</taxon>
        <taxon>Micrococcales</taxon>
        <taxon>Micrococcaceae</taxon>
        <taxon>Kocuria</taxon>
    </lineage>
</organism>
<comment type="catalytic activity">
    <reaction evidence="2">
        <text>D-mannitol 1-phosphate + NAD(+) = beta-D-fructose 6-phosphate + NADH + H(+)</text>
        <dbReference type="Rhea" id="RHEA:19661"/>
        <dbReference type="ChEBI" id="CHEBI:15378"/>
        <dbReference type="ChEBI" id="CHEBI:57540"/>
        <dbReference type="ChEBI" id="CHEBI:57634"/>
        <dbReference type="ChEBI" id="CHEBI:57945"/>
        <dbReference type="ChEBI" id="CHEBI:61381"/>
        <dbReference type="EC" id="1.1.1.17"/>
    </reaction>
</comment>
<comment type="caution">
    <text evidence="6">The sequence shown here is derived from an EMBL/GenBank/DDBJ whole genome shotgun (WGS) entry which is preliminary data.</text>
</comment>
<dbReference type="RefSeq" id="WP_344223608.1">
    <property type="nucleotide sequence ID" value="NZ_BAAAQA010000004.1"/>
</dbReference>
<evidence type="ECO:0000256" key="1">
    <source>
        <dbReference type="ARBA" id="ARBA00023002"/>
    </source>
</evidence>
<evidence type="ECO:0000313" key="7">
    <source>
        <dbReference type="Proteomes" id="UP001500166"/>
    </source>
</evidence>
<dbReference type="InterPro" id="IPR013118">
    <property type="entry name" value="Mannitol_DH_C"/>
</dbReference>
<dbReference type="Gene3D" id="1.10.1040.10">
    <property type="entry name" value="N-(1-d-carboxylethyl)-l-norvaline Dehydrogenase, domain 2"/>
    <property type="match status" value="1"/>
</dbReference>
<feature type="region of interest" description="Disordered" evidence="3">
    <location>
        <begin position="1"/>
        <end position="23"/>
    </location>
</feature>
<feature type="domain" description="Mannitol dehydrogenase C-terminal" evidence="5">
    <location>
        <begin position="294"/>
        <end position="470"/>
    </location>
</feature>
<dbReference type="Gene3D" id="3.40.50.720">
    <property type="entry name" value="NAD(P)-binding Rossmann-like Domain"/>
    <property type="match status" value="1"/>
</dbReference>
<evidence type="ECO:0000259" key="5">
    <source>
        <dbReference type="Pfam" id="PF08125"/>
    </source>
</evidence>
<evidence type="ECO:0000259" key="4">
    <source>
        <dbReference type="Pfam" id="PF01232"/>
    </source>
</evidence>
<evidence type="ECO:0000256" key="3">
    <source>
        <dbReference type="SAM" id="MobiDB-lite"/>
    </source>
</evidence>
<dbReference type="SUPFAM" id="SSF48179">
    <property type="entry name" value="6-phosphogluconate dehydrogenase C-terminal domain-like"/>
    <property type="match status" value="1"/>
</dbReference>
<name>A0ABN2XGU4_9MICC</name>
<dbReference type="EMBL" id="BAAAQA010000004">
    <property type="protein sequence ID" value="GAA2111350.1"/>
    <property type="molecule type" value="Genomic_DNA"/>
</dbReference>
<feature type="compositionally biased region" description="Polar residues" evidence="3">
    <location>
        <begin position="1"/>
        <end position="18"/>
    </location>
</feature>
<dbReference type="PANTHER" id="PTHR43362:SF1">
    <property type="entry name" value="MANNITOL DEHYDROGENASE 2-RELATED"/>
    <property type="match status" value="1"/>
</dbReference>
<accession>A0ABN2XGU4</accession>
<dbReference type="PANTHER" id="PTHR43362">
    <property type="entry name" value="MANNITOL DEHYDROGENASE DSF1-RELATED"/>
    <property type="match status" value="1"/>
</dbReference>
<dbReference type="InterPro" id="IPR008927">
    <property type="entry name" value="6-PGluconate_DH-like_C_sf"/>
</dbReference>
<dbReference type="Proteomes" id="UP001500166">
    <property type="component" value="Unassembled WGS sequence"/>
</dbReference>
<proteinExistence type="predicted"/>
<evidence type="ECO:0000313" key="6">
    <source>
        <dbReference type="EMBL" id="GAA2111350.1"/>
    </source>
</evidence>
<dbReference type="InterPro" id="IPR036291">
    <property type="entry name" value="NAD(P)-bd_dom_sf"/>
</dbReference>
<dbReference type="Pfam" id="PF08125">
    <property type="entry name" value="Mannitol_dh_C"/>
    <property type="match status" value="1"/>
</dbReference>
<sequence>MTTSNTTEPRPFNRTTVDAPQAPQPRLVHIGLGAFHRAHQLWYTQHSENDAARPQWSYASFSGRSADLANSLEAQDGLYTLVERGPDSDEYEVINGIVEAHPAENVSRLWELLAAPSTAVLTITVTEAAYNLAEGLAFDAAQSAVAEDLASLKAAFADGAFGLSEVGVPATMAGKVVVGLAERRRQNAGGLAVVSCDNLSANDVAAHNAIQGLAAAVDPELGEWVEENVSFVATSIDRITPRTEDSVLADVARETGYADQVPVVTEPFRSWVLQGEFPAGRPDWEKAGAEFVDDIEPFERRKLWLLNGSHSLMAYTGQLRGHATVAEAIGDPVCRAWVEEFWDEAAQHLTTPGLDIPGYRDALLDRFSNPRIAHHLAQIAMDGSTKLQMRAVPVLKAERQAGRAGTAAARAIAAWIAYLDGRTEVSDARSELVLEASQKPTDERVRALIAVLDAELAQQEDVVDQINGLVNELR</sequence>
<reference evidence="6 7" key="1">
    <citation type="journal article" date="2019" name="Int. J. Syst. Evol. Microbiol.">
        <title>The Global Catalogue of Microorganisms (GCM) 10K type strain sequencing project: providing services to taxonomists for standard genome sequencing and annotation.</title>
        <authorList>
            <consortium name="The Broad Institute Genomics Platform"/>
            <consortium name="The Broad Institute Genome Sequencing Center for Infectious Disease"/>
            <person name="Wu L."/>
            <person name="Ma J."/>
        </authorList>
    </citation>
    <scope>NUCLEOTIDE SEQUENCE [LARGE SCALE GENOMIC DNA]</scope>
    <source>
        <strain evidence="6 7">JCM 15914</strain>
    </source>
</reference>
<dbReference type="InterPro" id="IPR050988">
    <property type="entry name" value="Mannitol_DH/Oxidoreductase"/>
</dbReference>